<accession>A0A2J7QJ26</accession>
<reference evidence="2 3" key="1">
    <citation type="submission" date="2017-12" db="EMBL/GenBank/DDBJ databases">
        <title>Hemimetabolous genomes reveal molecular basis of termite eusociality.</title>
        <authorList>
            <person name="Harrison M.C."/>
            <person name="Jongepier E."/>
            <person name="Robertson H.M."/>
            <person name="Arning N."/>
            <person name="Bitard-Feildel T."/>
            <person name="Chao H."/>
            <person name="Childers C.P."/>
            <person name="Dinh H."/>
            <person name="Doddapaneni H."/>
            <person name="Dugan S."/>
            <person name="Gowin J."/>
            <person name="Greiner C."/>
            <person name="Han Y."/>
            <person name="Hu H."/>
            <person name="Hughes D.S.T."/>
            <person name="Huylmans A.-K."/>
            <person name="Kemena C."/>
            <person name="Kremer L.P.M."/>
            <person name="Lee S.L."/>
            <person name="Lopez-Ezquerra A."/>
            <person name="Mallet L."/>
            <person name="Monroy-Kuhn J.M."/>
            <person name="Moser A."/>
            <person name="Murali S.C."/>
            <person name="Muzny D.M."/>
            <person name="Otani S."/>
            <person name="Piulachs M.-D."/>
            <person name="Poelchau M."/>
            <person name="Qu J."/>
            <person name="Schaub F."/>
            <person name="Wada-Katsumata A."/>
            <person name="Worley K.C."/>
            <person name="Xie Q."/>
            <person name="Ylla G."/>
            <person name="Poulsen M."/>
            <person name="Gibbs R.A."/>
            <person name="Schal C."/>
            <person name="Richards S."/>
            <person name="Belles X."/>
            <person name="Korb J."/>
            <person name="Bornberg-Bauer E."/>
        </authorList>
    </citation>
    <scope>NUCLEOTIDE SEQUENCE [LARGE SCALE GENOMIC DNA]</scope>
    <source>
        <tissue evidence="2">Whole body</tissue>
    </source>
</reference>
<dbReference type="Proteomes" id="UP000235965">
    <property type="component" value="Unassembled WGS sequence"/>
</dbReference>
<dbReference type="PANTHER" id="PTHR46108:SF4">
    <property type="entry name" value="BLUE CHEESE"/>
    <property type="match status" value="1"/>
</dbReference>
<keyword evidence="1" id="KW-0853">WD repeat</keyword>
<evidence type="ECO:0000313" key="2">
    <source>
        <dbReference type="EMBL" id="PNF28582.1"/>
    </source>
</evidence>
<feature type="non-terminal residue" evidence="2">
    <location>
        <position position="381"/>
    </location>
</feature>
<dbReference type="OrthoDB" id="10018316at2759"/>
<evidence type="ECO:0000313" key="3">
    <source>
        <dbReference type="Proteomes" id="UP000235965"/>
    </source>
</evidence>
<organism evidence="2 3">
    <name type="scientific">Cryptotermes secundus</name>
    <dbReference type="NCBI Taxonomy" id="105785"/>
    <lineage>
        <taxon>Eukaryota</taxon>
        <taxon>Metazoa</taxon>
        <taxon>Ecdysozoa</taxon>
        <taxon>Arthropoda</taxon>
        <taxon>Hexapoda</taxon>
        <taxon>Insecta</taxon>
        <taxon>Pterygota</taxon>
        <taxon>Neoptera</taxon>
        <taxon>Polyneoptera</taxon>
        <taxon>Dictyoptera</taxon>
        <taxon>Blattodea</taxon>
        <taxon>Blattoidea</taxon>
        <taxon>Termitoidae</taxon>
        <taxon>Kalotermitidae</taxon>
        <taxon>Cryptotermitinae</taxon>
        <taxon>Cryptotermes</taxon>
    </lineage>
</organism>
<protein>
    <submittedName>
        <fullName evidence="2">Uncharacterized protein</fullName>
    </submittedName>
</protein>
<dbReference type="EMBL" id="NEVH01013560">
    <property type="protein sequence ID" value="PNF28582.1"/>
    <property type="molecule type" value="Genomic_DNA"/>
</dbReference>
<dbReference type="AlphaFoldDB" id="A0A2J7QJ26"/>
<dbReference type="PANTHER" id="PTHR46108">
    <property type="entry name" value="BLUE CHEESE"/>
    <property type="match status" value="1"/>
</dbReference>
<dbReference type="InParanoid" id="A0A2J7QJ26"/>
<dbReference type="InterPro" id="IPR051944">
    <property type="entry name" value="BEACH_domain_protein"/>
</dbReference>
<sequence length="381" mass="44036">MAVLEALHKLTNHRGLVFGAGNHELDFVGCLTYCLLQLTADMRIMLDTNIRTTWHVNPQMDESDDKLTSHQGHNLMAGAARRVWEELYVCKKPAIEEVFKITLVSGPNNKAPDLATVREQVYESANKLWLNYVDMERKASYRTPWELHNQIQSKIQKVTGGLTRLASRTKVKKEETIRMRYSSIPQCEIAAWTAGRAALVKDLVEARAKQHQQAQVYMQRYVLEEWLQTETELTRERGLWGPTVPCRLDKWMLDMTEGPCRMRKKMCRNDLFYLHYPYRPELDSGDNKALKYKVASSWDSKEFYQKYRPQSLLERERDFMLEIQLQPEDPSDKQMELTYVAGDNGEDIGLQSVQCATVLERHGVRRSVSEPDDAGDDADAD</sequence>
<comment type="caution">
    <text evidence="2">The sequence shown here is derived from an EMBL/GenBank/DDBJ whole genome shotgun (WGS) entry which is preliminary data.</text>
</comment>
<proteinExistence type="predicted"/>
<keyword evidence="3" id="KW-1185">Reference proteome</keyword>
<name>A0A2J7QJ26_9NEOP</name>
<evidence type="ECO:0000256" key="1">
    <source>
        <dbReference type="ARBA" id="ARBA00022574"/>
    </source>
</evidence>
<gene>
    <name evidence="2" type="ORF">B7P43_G09383</name>
</gene>
<dbReference type="STRING" id="105785.A0A2J7QJ26"/>